<accession>A0A645H3P3</accession>
<comment type="caution">
    <text evidence="1">The sequence shown here is derived from an EMBL/GenBank/DDBJ whole genome shotgun (WGS) entry which is preliminary data.</text>
</comment>
<dbReference type="AlphaFoldDB" id="A0A645H3P3"/>
<evidence type="ECO:0000313" key="1">
    <source>
        <dbReference type="EMBL" id="MPN32942.1"/>
    </source>
</evidence>
<proteinExistence type="predicted"/>
<dbReference type="EMBL" id="VSSQ01085214">
    <property type="protein sequence ID" value="MPN32942.1"/>
    <property type="molecule type" value="Genomic_DNA"/>
</dbReference>
<gene>
    <name evidence="1" type="ORF">SDC9_180425</name>
</gene>
<organism evidence="1">
    <name type="scientific">bioreactor metagenome</name>
    <dbReference type="NCBI Taxonomy" id="1076179"/>
    <lineage>
        <taxon>unclassified sequences</taxon>
        <taxon>metagenomes</taxon>
        <taxon>ecological metagenomes</taxon>
    </lineage>
</organism>
<reference evidence="1" key="1">
    <citation type="submission" date="2019-08" db="EMBL/GenBank/DDBJ databases">
        <authorList>
            <person name="Kucharzyk K."/>
            <person name="Murdoch R.W."/>
            <person name="Higgins S."/>
            <person name="Loffler F."/>
        </authorList>
    </citation>
    <scope>NUCLEOTIDE SEQUENCE</scope>
</reference>
<sequence length="126" mass="14802">MSVRKYHQWNILAGHIGDSRGQLLFHLDILDLIRGAVYIEKVIYRKQFLPLRPFDQHRILLDGVAFLFIGIHNRRVGIGIYIGHFYIFRKLPVSSHVFPQHIKIIFFGIENLDLNRRLQIVCNLLG</sequence>
<protein>
    <submittedName>
        <fullName evidence="1">Uncharacterized protein</fullName>
    </submittedName>
</protein>
<name>A0A645H3P3_9ZZZZ</name>